<dbReference type="RefSeq" id="XP_002956405.1">
    <property type="nucleotide sequence ID" value="XM_002956359.1"/>
</dbReference>
<dbReference type="KEGG" id="vcn:VOLCADRAFT_107183"/>
<dbReference type="Pfam" id="PF08146">
    <property type="entry name" value="BP28CT"/>
    <property type="match status" value="1"/>
</dbReference>
<keyword evidence="10" id="KW-1185">Reference proteome</keyword>
<dbReference type="InParanoid" id="D8UCH0"/>
<dbReference type="Proteomes" id="UP000001058">
    <property type="component" value="Unassembled WGS sequence"/>
</dbReference>
<gene>
    <name evidence="9" type="ORF">VOLCADRAFT_107183</name>
</gene>
<comment type="subcellular location">
    <subcellularLocation>
        <location evidence="1">Nucleus</location>
        <location evidence="1">Nucleolus</location>
    </subcellularLocation>
</comment>
<keyword evidence="3" id="KW-0690">Ribosome biogenesis</keyword>
<feature type="compositionally biased region" description="Basic and acidic residues" evidence="7">
    <location>
        <begin position="1290"/>
        <end position="1304"/>
    </location>
</feature>
<dbReference type="SUPFAM" id="SSF48371">
    <property type="entry name" value="ARM repeat"/>
    <property type="match status" value="1"/>
</dbReference>
<evidence type="ECO:0000313" key="10">
    <source>
        <dbReference type="Proteomes" id="UP000001058"/>
    </source>
</evidence>
<dbReference type="GeneID" id="9619432"/>
<feature type="domain" description="BP28 C-terminal" evidence="8">
    <location>
        <begin position="1991"/>
        <end position="2176"/>
    </location>
</feature>
<dbReference type="InterPro" id="IPR012954">
    <property type="entry name" value="BP28_C_dom"/>
</dbReference>
<dbReference type="PANTHER" id="PTHR13457:SF1">
    <property type="entry name" value="HEAT REPEAT-CONTAINING PROTEIN 1"/>
    <property type="match status" value="1"/>
</dbReference>
<dbReference type="Pfam" id="PF12397">
    <property type="entry name" value="U3snoRNP10"/>
    <property type="match status" value="1"/>
</dbReference>
<keyword evidence="4" id="KW-0698">rRNA processing</keyword>
<sequence length="2325" mass="244345">MTSVLASQLQALARQRQPALPAAVKKGKPSLLFDFQKAADIDLQTIYDVACQGLDELMHLEPRFRPFRESLFSRASLDINPDLQTSEFLSKLSESVHEFCCLLSNHFLSPGAFKALEYLIRRYRANERNVDSLLTAALPYHSTNEFVRLVQTLAIGPPGSLWGWLAKMQSSGASLPRDLLAQRCVNDRQLLLFICKAAGQLGGTALGSVRSGASALRTHSRTYLSFYAVLLCEVLALLPEVVEDFLAAILPYLLEGIGKGAAQEYRAATLMAVAELFSRATLGRDFVKVILNTMLKYTEPVPEHVRTTLLVMAHMAVTQKHIQLLSDKTLKYLSSLPNLISELGSLAQRGNIRTGPLLMLIVRSLAASMVGTGRPAGSSSGRRCEGDLLALTHSGALRGEPARALASALLEAGGSSNADSSVRESCQRILRVLDQRYPETTDEAVNTYLEPLRPPRQNASGVKDDMDVCEKHKRRKTKHKADSKGPTSDDDDSDDAVIESAEAVAAQLSSEKRARFDFVRSTFACGGYSAPCGGTMLTLAAALVAPQAAVRRLALRQLDADLAASTAQPLASEDASTCAAASEARAALTAAALCRLRDDDLGVVVAALGLSCLKELPPAALLDAVVPLAYRLGDILYGSAKLPQLKAARKAARKVVGLLSHVGTVSTSDELRQSAALHLLELMIPTKRDVAVSIAAARAASKLGMPLFSELVDAMDKVEAHIKGVESAGKGKGSSTKKATVVERSVVSALTKSLTADAAACLPSIKHLVAASAAAAVAGGDTAASASVRAQHLLLLSSCVAAVAAAPSSAAGGLSDTALSLLRFVVDLAEMLLPYARLEGAGDYDWCKTFSEKISSAEGATQDDHAAAFFTDPISLHWALILGSLQASLARLPETCHGSTADESTARLRARRLLGLLASLNYSLDGLRDLPRLVVTRSVQASERSAFLSGLYAAPASPAGSAAVSGALESAASVPAPLQCMALQVQAQLVTADSARSCLVMLLPALASSEASVRAAACHCLAAVDAVLNVARVSGVTESSKDVAPALSSALLPHRKLLCRDPDAISVLLQGALHPEDVQSGGLSLPRALASGVASYLASSLPGLGVDAPGVNTACVVLSCLVARPMTASSSTTPPSVSSELFLAGTTYLSYLILKLKSSPLSATALDGKAVGLFVTSLFTPATVAATTDESALGRLAEAAELPSPLISAQQSTATAALAAARLAAVRQVSRELFAALPGRTVRELFAVLLNRHECDPCAEVRSAARSALEVVQLSAEVLVPLLELRGDGSNKAPAEKSDGLDSRAKKKSKIESAGHGMGASIEPPSTQVTLPLLRDTVAVLELLQWRNGISSAHLVVTACQALLRRLQPIVGSISSVLEAESPAAGDERGDDSAHEASGNKSSLAGYAATLALQALTALSLNTDVADLHLFDLELAVCMAREAPDASVRNAALGLLAALATRTPEAALSHVLQVLAVVNQSAGLQDDEHSRAVGATALAAVVPAWVAGGRMQAPLWEQVVSSLPSLPAHRRLDVLLALLRALPAGENGSAVQQAEVVHNGLREQSPLDWLPELASQLALQLKLKVAVAAASASFRRPDPDPALDMGCRRLMEAALSQMQVLQPDYATPALDLSGSGLQHAVLSASRGLYAMFAALQGVMASDTYLQSLVTLLEHTADKVKRRALKLFTDKVRGVRFDIQDQIELPQRVRNAKLRQASDAAGRACAMLPSLLQGSSSHGASPLTRQLALVALATIATEFGSQQQVALLASVPVVLAATKDSHASVRASALATVAAFVDALKAQLVPVLPATVSAAVAAADSAWARLARAGVGPENGSVDAAMGDPAYCVGNLSSDMDELSEDSDSAMPASRRKRSTAGDAALELSSALACLNALVENMGGFLSPHLPSILAILLNPHVLACTAASCDKFAASIRARLPTAVAPRLLLPALYERFEPCIASATDAEPGAAAVAAAPTVSLLNMVASAAISMESKIAAQNSESMFAFLLSALDVRQRHPKALGVHGDFAINTVEDAAISAVVALVMKLSEVRFKPLFLRLLEWASTVTVSEAPGAGGEPSYLGRMVAMFGVVNALADRLRSVLVPYYRYLLDLCVQHLGGADGMDGKGARSKKKPRRSAAASVDAAASYNDQQVCLAWLLRLRIIRALHRCFNHDSVGFIDSERFARLQTPLHEDKDLSAYVILGASTRMYTAPDGAASLGPLGSAAVGSLLAMAVAVNNDALWKPLNHATLMLTRNANPRTRALALEVIAQLVERLREEYLVLLPEALPFFSELLEDTDPGVAARVREVLTQLEEISGEKLDQYLKI</sequence>
<evidence type="ECO:0000313" key="9">
    <source>
        <dbReference type="EMBL" id="EFJ42549.1"/>
    </source>
</evidence>
<keyword evidence="6" id="KW-0687">Ribonucleoprotein</keyword>
<dbReference type="OrthoDB" id="31183at2759"/>
<dbReference type="FunCoup" id="D8UCH0">
    <property type="interactions" value="1639"/>
</dbReference>
<dbReference type="InterPro" id="IPR022125">
    <property type="entry name" value="U3snoRNP10_N"/>
</dbReference>
<dbReference type="GO" id="GO:0034455">
    <property type="term" value="C:t-UTP complex"/>
    <property type="evidence" value="ECO:0007669"/>
    <property type="project" value="TreeGrafter"/>
</dbReference>
<dbReference type="InterPro" id="IPR040191">
    <property type="entry name" value="UTP10"/>
</dbReference>
<keyword evidence="5" id="KW-0539">Nucleus</keyword>
<dbReference type="GO" id="GO:0045943">
    <property type="term" value="P:positive regulation of transcription by RNA polymerase I"/>
    <property type="evidence" value="ECO:0007669"/>
    <property type="project" value="TreeGrafter"/>
</dbReference>
<dbReference type="eggNOG" id="KOG1837">
    <property type="taxonomic scope" value="Eukaryota"/>
</dbReference>
<reference evidence="9 10" key="1">
    <citation type="journal article" date="2010" name="Science">
        <title>Genomic analysis of organismal complexity in the multicellular green alga Volvox carteri.</title>
        <authorList>
            <person name="Prochnik S.E."/>
            <person name="Umen J."/>
            <person name="Nedelcu A.M."/>
            <person name="Hallmann A."/>
            <person name="Miller S.M."/>
            <person name="Nishii I."/>
            <person name="Ferris P."/>
            <person name="Kuo A."/>
            <person name="Mitros T."/>
            <person name="Fritz-Laylin L.K."/>
            <person name="Hellsten U."/>
            <person name="Chapman J."/>
            <person name="Simakov O."/>
            <person name="Rensing S.A."/>
            <person name="Terry A."/>
            <person name="Pangilinan J."/>
            <person name="Kapitonov V."/>
            <person name="Jurka J."/>
            <person name="Salamov A."/>
            <person name="Shapiro H."/>
            <person name="Schmutz J."/>
            <person name="Grimwood J."/>
            <person name="Lindquist E."/>
            <person name="Lucas S."/>
            <person name="Grigoriev I.V."/>
            <person name="Schmitt R."/>
            <person name="Kirk D."/>
            <person name="Rokhsar D.S."/>
        </authorList>
    </citation>
    <scope>NUCLEOTIDE SEQUENCE [LARGE SCALE GENOMIC DNA]</scope>
    <source>
        <strain evidence="10">f. Nagariensis / Eve</strain>
    </source>
</reference>
<feature type="compositionally biased region" description="Basic residues" evidence="7">
    <location>
        <begin position="471"/>
        <end position="481"/>
    </location>
</feature>
<proteinExistence type="inferred from homology"/>
<dbReference type="Gene3D" id="1.25.10.10">
    <property type="entry name" value="Leucine-rich Repeat Variant"/>
    <property type="match status" value="2"/>
</dbReference>
<dbReference type="GO" id="GO:0030686">
    <property type="term" value="C:90S preribosome"/>
    <property type="evidence" value="ECO:0007669"/>
    <property type="project" value="TreeGrafter"/>
</dbReference>
<dbReference type="SMART" id="SM01036">
    <property type="entry name" value="BP28CT"/>
    <property type="match status" value="1"/>
</dbReference>
<evidence type="ECO:0000256" key="5">
    <source>
        <dbReference type="ARBA" id="ARBA00023242"/>
    </source>
</evidence>
<dbReference type="STRING" id="3068.D8UCH0"/>
<dbReference type="EMBL" id="GL378381">
    <property type="protein sequence ID" value="EFJ42549.1"/>
    <property type="molecule type" value="Genomic_DNA"/>
</dbReference>
<dbReference type="GO" id="GO:0032040">
    <property type="term" value="C:small-subunit processome"/>
    <property type="evidence" value="ECO:0007669"/>
    <property type="project" value="TreeGrafter"/>
</dbReference>
<evidence type="ECO:0000256" key="2">
    <source>
        <dbReference type="ARBA" id="ARBA00010559"/>
    </source>
</evidence>
<comment type="similarity">
    <text evidence="2">Belongs to the HEATR1/UTP10 family.</text>
</comment>
<evidence type="ECO:0000256" key="7">
    <source>
        <dbReference type="SAM" id="MobiDB-lite"/>
    </source>
</evidence>
<evidence type="ECO:0000256" key="4">
    <source>
        <dbReference type="ARBA" id="ARBA00022552"/>
    </source>
</evidence>
<dbReference type="InterPro" id="IPR011989">
    <property type="entry name" value="ARM-like"/>
</dbReference>
<evidence type="ECO:0000256" key="3">
    <source>
        <dbReference type="ARBA" id="ARBA00022517"/>
    </source>
</evidence>
<evidence type="ECO:0000259" key="8">
    <source>
        <dbReference type="SMART" id="SM01036"/>
    </source>
</evidence>
<feature type="region of interest" description="Disordered" evidence="7">
    <location>
        <begin position="445"/>
        <end position="495"/>
    </location>
</feature>
<feature type="region of interest" description="Disordered" evidence="7">
    <location>
        <begin position="1290"/>
        <end position="1324"/>
    </location>
</feature>
<dbReference type="GO" id="GO:0000462">
    <property type="term" value="P:maturation of SSU-rRNA from tricistronic rRNA transcript (SSU-rRNA, 5.8S rRNA, LSU-rRNA)"/>
    <property type="evidence" value="ECO:0007669"/>
    <property type="project" value="TreeGrafter"/>
</dbReference>
<dbReference type="GO" id="GO:0030515">
    <property type="term" value="F:snoRNA binding"/>
    <property type="evidence" value="ECO:0007669"/>
    <property type="project" value="TreeGrafter"/>
</dbReference>
<protein>
    <recommendedName>
        <fullName evidence="8">BP28 C-terminal domain-containing protein</fullName>
    </recommendedName>
</protein>
<organism evidence="10">
    <name type="scientific">Volvox carteri f. nagariensis</name>
    <dbReference type="NCBI Taxonomy" id="3068"/>
    <lineage>
        <taxon>Eukaryota</taxon>
        <taxon>Viridiplantae</taxon>
        <taxon>Chlorophyta</taxon>
        <taxon>core chlorophytes</taxon>
        <taxon>Chlorophyceae</taxon>
        <taxon>CS clade</taxon>
        <taxon>Chlamydomonadales</taxon>
        <taxon>Volvocaceae</taxon>
        <taxon>Volvox</taxon>
    </lineage>
</organism>
<dbReference type="InterPro" id="IPR016024">
    <property type="entry name" value="ARM-type_fold"/>
</dbReference>
<name>D8UCH0_VOLCA</name>
<evidence type="ECO:0000256" key="1">
    <source>
        <dbReference type="ARBA" id="ARBA00004604"/>
    </source>
</evidence>
<accession>D8UCH0</accession>
<dbReference type="PANTHER" id="PTHR13457">
    <property type="entry name" value="BAP28"/>
    <property type="match status" value="1"/>
</dbReference>
<evidence type="ECO:0000256" key="6">
    <source>
        <dbReference type="ARBA" id="ARBA00023274"/>
    </source>
</evidence>